<dbReference type="KEGG" id="sbro:GQF42_43060"/>
<name>A0A6I6N7C1_9ACTN</name>
<sequence length="63" mass="6790">MLNEVTSVNVAGNLQLVFASDDDRGTLFHTMRNANGAWTRATLVQHYTHMSAWRPAGVAGSSG</sequence>
<accession>A0A6I6N7C1</accession>
<dbReference type="RefSeq" id="WP_158929156.1">
    <property type="nucleotide sequence ID" value="NZ_CP047020.1"/>
</dbReference>
<proteinExistence type="predicted"/>
<gene>
    <name evidence="1" type="ORF">GQF42_43060</name>
</gene>
<reference evidence="1 2" key="1">
    <citation type="submission" date="2019-12" db="EMBL/GenBank/DDBJ databases">
        <title>Streptomyces sp. strain T44 isolated from rhizosphere soil of Broussonetia papyrifera.</title>
        <authorList>
            <person name="Mo P."/>
        </authorList>
    </citation>
    <scope>NUCLEOTIDE SEQUENCE [LARGE SCALE GENOMIC DNA]</scope>
    <source>
        <strain evidence="1 2">T44</strain>
    </source>
</reference>
<evidence type="ECO:0000313" key="2">
    <source>
        <dbReference type="Proteomes" id="UP000436138"/>
    </source>
</evidence>
<evidence type="ECO:0000313" key="1">
    <source>
        <dbReference type="EMBL" id="QHA09098.1"/>
    </source>
</evidence>
<dbReference type="Proteomes" id="UP000436138">
    <property type="component" value="Chromosome"/>
</dbReference>
<dbReference type="EMBL" id="CP047020">
    <property type="protein sequence ID" value="QHA09098.1"/>
    <property type="molecule type" value="Genomic_DNA"/>
</dbReference>
<dbReference type="AlphaFoldDB" id="A0A6I6N7C1"/>
<protein>
    <submittedName>
        <fullName evidence="1">Uncharacterized protein</fullName>
    </submittedName>
</protein>
<keyword evidence="2" id="KW-1185">Reference proteome</keyword>
<organism evidence="1 2">
    <name type="scientific">Streptomyces broussonetiae</name>
    <dbReference type="NCBI Taxonomy" id="2686304"/>
    <lineage>
        <taxon>Bacteria</taxon>
        <taxon>Bacillati</taxon>
        <taxon>Actinomycetota</taxon>
        <taxon>Actinomycetes</taxon>
        <taxon>Kitasatosporales</taxon>
        <taxon>Streptomycetaceae</taxon>
        <taxon>Streptomyces</taxon>
    </lineage>
</organism>